<feature type="region of interest" description="Disordered" evidence="1">
    <location>
        <begin position="58"/>
        <end position="82"/>
    </location>
</feature>
<gene>
    <name evidence="2" type="ordered locus">Aazo_5275</name>
</gene>
<name>D7E5M2_NOSA0</name>
<keyword evidence="3" id="KW-1185">Reference proteome</keyword>
<evidence type="ECO:0000313" key="3">
    <source>
        <dbReference type="Proteomes" id="UP000001511"/>
    </source>
</evidence>
<dbReference type="KEGG" id="naz:Aazo_5275"/>
<proteinExistence type="predicted"/>
<reference evidence="2 3" key="1">
    <citation type="journal article" date="2010" name="PLoS ONE">
        <title>Genome erosion in a nitrogen-fixing vertically transmitted endosymbiotic multicellular cyanobacterium.</title>
        <authorList>
            <person name="Ran L."/>
            <person name="Larsson J."/>
            <person name="Vigil-Stenman T."/>
            <person name="Nylander J.A."/>
            <person name="Ininbergs K."/>
            <person name="Zheng W.W."/>
            <person name="Lapidus A."/>
            <person name="Lowry S."/>
            <person name="Haselkorn R."/>
            <person name="Bergman B."/>
        </authorList>
    </citation>
    <scope>NUCLEOTIDE SEQUENCE [LARGE SCALE GENOMIC DNA]</scope>
    <source>
        <strain evidence="3">0708</strain>
        <plasmid evidence="3">Plasmid pAzo01</plasmid>
    </source>
</reference>
<accession>D7E5M2</accession>
<dbReference type="HOGENOM" id="CLU_2168350_0_0_3"/>
<dbReference type="EMBL" id="CP002060">
    <property type="protein sequence ID" value="ADI66281.1"/>
    <property type="molecule type" value="Genomic_DNA"/>
</dbReference>
<dbReference type="Proteomes" id="UP000001511">
    <property type="component" value="Plasmid pAzo01"/>
</dbReference>
<keyword evidence="2" id="KW-0614">Plasmid</keyword>
<dbReference type="RefSeq" id="WP_013193290.1">
    <property type="nucleotide sequence ID" value="NC_014249.1"/>
</dbReference>
<geneLocation type="plasmid" evidence="2 3">
    <name>pAzo01</name>
</geneLocation>
<sequence>MIDLLPKYLPKLQEELENTKVEKARLESLVGQSFPHSEKINDVSRRLQEIDAILQEDEAALDTSELSSNDENSEGSDNDFQLNDERYMQEYHIHRGIVDKLFSHSMEDIE</sequence>
<organism evidence="2 3">
    <name type="scientific">Nostoc azollae (strain 0708)</name>
    <name type="common">Anabaena azollae (strain 0708)</name>
    <dbReference type="NCBI Taxonomy" id="551115"/>
    <lineage>
        <taxon>Bacteria</taxon>
        <taxon>Bacillati</taxon>
        <taxon>Cyanobacteriota</taxon>
        <taxon>Cyanophyceae</taxon>
        <taxon>Nostocales</taxon>
        <taxon>Nostocaceae</taxon>
        <taxon>Trichormus</taxon>
    </lineage>
</organism>
<evidence type="ECO:0000313" key="2">
    <source>
        <dbReference type="EMBL" id="ADI66281.1"/>
    </source>
</evidence>
<dbReference type="AlphaFoldDB" id="D7E5M2"/>
<evidence type="ECO:0000256" key="1">
    <source>
        <dbReference type="SAM" id="MobiDB-lite"/>
    </source>
</evidence>
<protein>
    <submittedName>
        <fullName evidence="2">Uncharacterized protein</fullName>
    </submittedName>
</protein>